<proteinExistence type="predicted"/>
<gene>
    <name evidence="1" type="ORF">FWILDA_LOCUS19310</name>
</gene>
<reference evidence="1" key="1">
    <citation type="submission" date="2022-08" db="EMBL/GenBank/DDBJ databases">
        <authorList>
            <person name="Kallberg Y."/>
            <person name="Tangrot J."/>
            <person name="Rosling A."/>
        </authorList>
    </citation>
    <scope>NUCLEOTIDE SEQUENCE</scope>
    <source>
        <strain evidence="1">Wild A</strain>
    </source>
</reference>
<feature type="non-terminal residue" evidence="1">
    <location>
        <position position="39"/>
    </location>
</feature>
<evidence type="ECO:0000313" key="1">
    <source>
        <dbReference type="EMBL" id="CAI2199914.1"/>
    </source>
</evidence>
<protein>
    <submittedName>
        <fullName evidence="1">348_t:CDS:1</fullName>
    </submittedName>
</protein>
<dbReference type="AlphaFoldDB" id="A0A9W4X3U6"/>
<comment type="caution">
    <text evidence="1">The sequence shown here is derived from an EMBL/GenBank/DDBJ whole genome shotgun (WGS) entry which is preliminary data.</text>
</comment>
<name>A0A9W4X3U6_9GLOM</name>
<dbReference type="Proteomes" id="UP001153678">
    <property type="component" value="Unassembled WGS sequence"/>
</dbReference>
<keyword evidence="2" id="KW-1185">Reference proteome</keyword>
<feature type="non-terminal residue" evidence="1">
    <location>
        <position position="1"/>
    </location>
</feature>
<sequence>RYNGIFVASIKPAWLLIANKYSKMVTGLQHIVSLNPKAF</sequence>
<accession>A0A9W4X3U6</accession>
<organism evidence="1 2">
    <name type="scientific">Funneliformis geosporum</name>
    <dbReference type="NCBI Taxonomy" id="1117311"/>
    <lineage>
        <taxon>Eukaryota</taxon>
        <taxon>Fungi</taxon>
        <taxon>Fungi incertae sedis</taxon>
        <taxon>Mucoromycota</taxon>
        <taxon>Glomeromycotina</taxon>
        <taxon>Glomeromycetes</taxon>
        <taxon>Glomerales</taxon>
        <taxon>Glomeraceae</taxon>
        <taxon>Funneliformis</taxon>
    </lineage>
</organism>
<dbReference type="EMBL" id="CAMKVN010022692">
    <property type="protein sequence ID" value="CAI2199914.1"/>
    <property type="molecule type" value="Genomic_DNA"/>
</dbReference>
<evidence type="ECO:0000313" key="2">
    <source>
        <dbReference type="Proteomes" id="UP001153678"/>
    </source>
</evidence>